<evidence type="ECO:0000313" key="4">
    <source>
        <dbReference type="EMBL" id="CAK0786898.1"/>
    </source>
</evidence>
<dbReference type="Pfam" id="PF05004">
    <property type="entry name" value="IFRD"/>
    <property type="match status" value="1"/>
</dbReference>
<evidence type="ECO:0000313" key="5">
    <source>
        <dbReference type="Proteomes" id="UP001314263"/>
    </source>
</evidence>
<comment type="caution">
    <text evidence="4">The sequence shown here is derived from an EMBL/GenBank/DDBJ whole genome shotgun (WGS) entry which is preliminary data.</text>
</comment>
<evidence type="ECO:0000259" key="3">
    <source>
        <dbReference type="Pfam" id="PF05004"/>
    </source>
</evidence>
<accession>A0AAV1ILR3</accession>
<evidence type="ECO:0000256" key="1">
    <source>
        <dbReference type="ARBA" id="ARBA00008828"/>
    </source>
</evidence>
<dbReference type="SUPFAM" id="SSF48371">
    <property type="entry name" value="ARM repeat"/>
    <property type="match status" value="1"/>
</dbReference>
<name>A0AAV1ILR3_9CHLO</name>
<dbReference type="EMBL" id="CAUYUE010000015">
    <property type="protein sequence ID" value="CAK0786898.1"/>
    <property type="molecule type" value="Genomic_DNA"/>
</dbReference>
<feature type="compositionally biased region" description="Basic residues" evidence="2">
    <location>
        <begin position="9"/>
        <end position="20"/>
    </location>
</feature>
<proteinExistence type="inferred from homology"/>
<keyword evidence="5" id="KW-1185">Reference proteome</keyword>
<gene>
    <name evidence="4" type="ORF">CVIRNUC_010112</name>
</gene>
<feature type="domain" description="Interferon-related developmental regulator N-terminal" evidence="3">
    <location>
        <begin position="54"/>
        <end position="335"/>
    </location>
</feature>
<dbReference type="InterPro" id="IPR007701">
    <property type="entry name" value="Interferon-rel_develop_reg_N"/>
</dbReference>
<dbReference type="PANTHER" id="PTHR12354">
    <property type="entry name" value="INTERFERON-RELATED DEVELOPMENTAL REGULATOR"/>
    <property type="match status" value="1"/>
</dbReference>
<dbReference type="Proteomes" id="UP001314263">
    <property type="component" value="Unassembled WGS sequence"/>
</dbReference>
<reference evidence="4 5" key="1">
    <citation type="submission" date="2023-10" db="EMBL/GenBank/DDBJ databases">
        <authorList>
            <person name="Maclean D."/>
            <person name="Macfadyen A."/>
        </authorList>
    </citation>
    <scope>NUCLEOTIDE SEQUENCE [LARGE SCALE GENOMIC DNA]</scope>
</reference>
<dbReference type="PANTHER" id="PTHR12354:SF1">
    <property type="entry name" value="INTERFERON-RELATED DEVELOPMENTAL REGULATOR 1"/>
    <property type="match status" value="1"/>
</dbReference>
<evidence type="ECO:0000256" key="2">
    <source>
        <dbReference type="SAM" id="MobiDB-lite"/>
    </source>
</evidence>
<sequence>MESRDGRRQKQKAPKKRSDRRKNQTGDEDACNDAYDIGSSVSTSTMASLRDFDAAGPELVEDDPWENALEALYEKRAATRERALAAVASLLSLTYSLEAVDMRKETLTGLLIRSVRYGGGAEACLAARCLGLLSLTLGAGDDSERLLQEGRGLLETVSASGKTPAVKAAAADALTVLTFVGSEHPSDTLEVVQRLQSLWKGSQAAAVAAVRGWSFLVSTLPAYSLSTGFVEDSLASLAGLLYSESVDTRAAAGEAIALLYDAAGIAGLEGDSGEEGLDGNILASTCTAVKLSPGMEDVVARMKDLATNRGDAKRRSKRDRSSLKSTFRDLCSTLEVFDFEPVQGRLERSAGKSSNATASRSRLKSRSAVAAYKGAMMAVED</sequence>
<dbReference type="InterPro" id="IPR016024">
    <property type="entry name" value="ARM-type_fold"/>
</dbReference>
<comment type="similarity">
    <text evidence="1">Belongs to the IFRD family.</text>
</comment>
<dbReference type="AlphaFoldDB" id="A0AAV1ILR3"/>
<dbReference type="InterPro" id="IPR039777">
    <property type="entry name" value="IFRD"/>
</dbReference>
<organism evidence="4 5">
    <name type="scientific">Coccomyxa viridis</name>
    <dbReference type="NCBI Taxonomy" id="1274662"/>
    <lineage>
        <taxon>Eukaryota</taxon>
        <taxon>Viridiplantae</taxon>
        <taxon>Chlorophyta</taxon>
        <taxon>core chlorophytes</taxon>
        <taxon>Trebouxiophyceae</taxon>
        <taxon>Trebouxiophyceae incertae sedis</taxon>
        <taxon>Coccomyxaceae</taxon>
        <taxon>Coccomyxa</taxon>
    </lineage>
</organism>
<protein>
    <recommendedName>
        <fullName evidence="3">Interferon-related developmental regulator N-terminal domain-containing protein</fullName>
    </recommendedName>
</protein>
<feature type="region of interest" description="Disordered" evidence="2">
    <location>
        <begin position="1"/>
        <end position="35"/>
    </location>
</feature>